<evidence type="ECO:0000313" key="4">
    <source>
        <dbReference type="Proteomes" id="UP000008561"/>
    </source>
</evidence>
<dbReference type="PANTHER" id="PTHR35146">
    <property type="entry name" value="UPF0178 PROTEIN YAII"/>
    <property type="match status" value="1"/>
</dbReference>
<protein>
    <recommendedName>
        <fullName evidence="2">UPF0178 protein Dole_1206</fullName>
    </recommendedName>
</protein>
<dbReference type="RefSeq" id="WP_012174630.1">
    <property type="nucleotide sequence ID" value="NC_009943.1"/>
</dbReference>
<dbReference type="InterPro" id="IPR003791">
    <property type="entry name" value="UPF0178"/>
</dbReference>
<dbReference type="eggNOG" id="COG1671">
    <property type="taxonomic scope" value="Bacteria"/>
</dbReference>
<dbReference type="NCBIfam" id="NF001095">
    <property type="entry name" value="PRK00124.1"/>
    <property type="match status" value="1"/>
</dbReference>
<keyword evidence="4" id="KW-1185">Reference proteome</keyword>
<dbReference type="AlphaFoldDB" id="A8ZXQ4"/>
<name>A8ZXQ4_DESOH</name>
<dbReference type="CDD" id="cd18720">
    <property type="entry name" value="PIN_YqxD-like"/>
    <property type="match status" value="1"/>
</dbReference>
<gene>
    <name evidence="3" type="ordered locus">Dole_1206</name>
</gene>
<dbReference type="Proteomes" id="UP000008561">
    <property type="component" value="Chromosome"/>
</dbReference>
<dbReference type="Pfam" id="PF02639">
    <property type="entry name" value="DUF188"/>
    <property type="match status" value="1"/>
</dbReference>
<dbReference type="HOGENOM" id="CLU_106619_2_1_7"/>
<accession>A8ZXQ4</accession>
<proteinExistence type="inferred from homology"/>
<dbReference type="KEGG" id="dol:Dole_1206"/>
<reference evidence="3 4" key="1">
    <citation type="submission" date="2007-10" db="EMBL/GenBank/DDBJ databases">
        <title>Complete sequence of Desulfococcus oleovorans Hxd3.</title>
        <authorList>
            <consortium name="US DOE Joint Genome Institute"/>
            <person name="Copeland A."/>
            <person name="Lucas S."/>
            <person name="Lapidus A."/>
            <person name="Barry K."/>
            <person name="Glavina del Rio T."/>
            <person name="Dalin E."/>
            <person name="Tice H."/>
            <person name="Pitluck S."/>
            <person name="Kiss H."/>
            <person name="Brettin T."/>
            <person name="Bruce D."/>
            <person name="Detter J.C."/>
            <person name="Han C."/>
            <person name="Schmutz J."/>
            <person name="Larimer F."/>
            <person name="Land M."/>
            <person name="Hauser L."/>
            <person name="Kyrpides N."/>
            <person name="Kim E."/>
            <person name="Wawrik B."/>
            <person name="Richardson P."/>
        </authorList>
    </citation>
    <scope>NUCLEOTIDE SEQUENCE [LARGE SCALE GENOMIC DNA]</scope>
    <source>
        <strain evidence="4">DSM 6200 / JCM 39069 / Hxd3</strain>
    </source>
</reference>
<dbReference type="STRING" id="96561.Dole_1206"/>
<sequence length="162" mass="17714">MSGRIERLPVLHIFVDADACPVKQEVYRVARRCDLYVTLVANAFMRVPAEAGITLKVVGNAFDAADNWIVENVEPFDIVVTADILLASRCIKKGARVIGPTGKPFTESNIGQAVATRDLLSELRGAGEVTGGPPPLNKRDRSRFLQKLDDVIQSIRRDNGLS</sequence>
<dbReference type="EMBL" id="CP000859">
    <property type="protein sequence ID" value="ABW67012.1"/>
    <property type="molecule type" value="Genomic_DNA"/>
</dbReference>
<evidence type="ECO:0000256" key="1">
    <source>
        <dbReference type="ARBA" id="ARBA00008522"/>
    </source>
</evidence>
<dbReference type="PANTHER" id="PTHR35146:SF1">
    <property type="entry name" value="UPF0178 PROTEIN YAII"/>
    <property type="match status" value="1"/>
</dbReference>
<organism evidence="3 4">
    <name type="scientific">Desulfosudis oleivorans (strain DSM 6200 / JCM 39069 / Hxd3)</name>
    <name type="common">Desulfococcus oleovorans</name>
    <dbReference type="NCBI Taxonomy" id="96561"/>
    <lineage>
        <taxon>Bacteria</taxon>
        <taxon>Pseudomonadati</taxon>
        <taxon>Thermodesulfobacteriota</taxon>
        <taxon>Desulfobacteria</taxon>
        <taxon>Desulfobacterales</taxon>
        <taxon>Desulfosudaceae</taxon>
        <taxon>Desulfosudis</taxon>
    </lineage>
</organism>
<evidence type="ECO:0000256" key="2">
    <source>
        <dbReference type="HAMAP-Rule" id="MF_00489"/>
    </source>
</evidence>
<comment type="similarity">
    <text evidence="1 2">Belongs to the UPF0178 family.</text>
</comment>
<dbReference type="HAMAP" id="MF_00489">
    <property type="entry name" value="UPF0178"/>
    <property type="match status" value="1"/>
</dbReference>
<evidence type="ECO:0000313" key="3">
    <source>
        <dbReference type="EMBL" id="ABW67012.1"/>
    </source>
</evidence>